<protein>
    <submittedName>
        <fullName evidence="1">Uncharacterized protein</fullName>
    </submittedName>
</protein>
<gene>
    <name evidence="1" type="ORF">LPJ66_002113</name>
</gene>
<name>A0ACC1IRG3_9FUNG</name>
<evidence type="ECO:0000313" key="2">
    <source>
        <dbReference type="Proteomes" id="UP001150581"/>
    </source>
</evidence>
<organism evidence="1 2">
    <name type="scientific">Kickxella alabastrina</name>
    <dbReference type="NCBI Taxonomy" id="61397"/>
    <lineage>
        <taxon>Eukaryota</taxon>
        <taxon>Fungi</taxon>
        <taxon>Fungi incertae sedis</taxon>
        <taxon>Zoopagomycota</taxon>
        <taxon>Kickxellomycotina</taxon>
        <taxon>Kickxellomycetes</taxon>
        <taxon>Kickxellales</taxon>
        <taxon>Kickxellaceae</taxon>
        <taxon>Kickxella</taxon>
    </lineage>
</organism>
<accession>A0ACC1IRG3</accession>
<evidence type="ECO:0000313" key="1">
    <source>
        <dbReference type="EMBL" id="KAJ1899433.1"/>
    </source>
</evidence>
<comment type="caution">
    <text evidence="1">The sequence shown here is derived from an EMBL/GenBank/DDBJ whole genome shotgun (WGS) entry which is preliminary data.</text>
</comment>
<sequence>MCLLICPEAHHFASERSHPFAGLTLKLIFTMLFSITGQTSRTIAKHISKPMHATSTANATPRRRYRRNPAAATAAAILSDFDAAPEDTPPGSRSQSRAAPRNTARQVVPKDEECWPVTMLIERYPDLRYERWLPGPLRTSKNIPASECDNRYLRGPQGNLLCLWCGQETKDKNSLFCPKPKLDRSRRITTLFGEGCEHEHRMRRDNQYVREQLNKRDRGVCFDCGIDIHAVFDESVNCKTLEERAEVFKRLSQRTPEWLKKVRRPLSSMEYKFTEGMFWEAAHIIDVKHGGGLCGLDGYHMLCVPCHNDEFMRNYMTDLSNLPMYQSPPTAFTGQSPRINMAAPATAAISASPMRVVRPHVVASAQLVAAVAATTMAFSPSPLSTRIVQTSLQSASSFTTPLAMRQTTNKSKSAMPPSRTASMASYSSSASLPSPTSNIVLSVPRAVSRGARTKKPRAKVADPTYKPIDSSFKSSDGLRILSKKTTTTINISSSEESSDSYEDGNGEVRNGLGAVRLASSRLKKAMRNPSGGTASAASTDSRYTASTAASNSTGFSSRTPTSMPTARQSHHLFSAVAKR</sequence>
<dbReference type="Proteomes" id="UP001150581">
    <property type="component" value="Unassembled WGS sequence"/>
</dbReference>
<proteinExistence type="predicted"/>
<keyword evidence="2" id="KW-1185">Reference proteome</keyword>
<dbReference type="EMBL" id="JANBPG010000153">
    <property type="protein sequence ID" value="KAJ1899433.1"/>
    <property type="molecule type" value="Genomic_DNA"/>
</dbReference>
<reference evidence="1" key="1">
    <citation type="submission" date="2022-07" db="EMBL/GenBank/DDBJ databases">
        <title>Phylogenomic reconstructions and comparative analyses of Kickxellomycotina fungi.</title>
        <authorList>
            <person name="Reynolds N.K."/>
            <person name="Stajich J.E."/>
            <person name="Barry K."/>
            <person name="Grigoriev I.V."/>
            <person name="Crous P."/>
            <person name="Smith M.E."/>
        </authorList>
    </citation>
    <scope>NUCLEOTIDE SEQUENCE</scope>
    <source>
        <strain evidence="1">Benny 63K</strain>
    </source>
</reference>